<name>A0A0F9PHL6_9ZZZZ</name>
<protein>
    <submittedName>
        <fullName evidence="1">Uncharacterized protein</fullName>
    </submittedName>
</protein>
<dbReference type="EMBL" id="LAZR01002467">
    <property type="protein sequence ID" value="KKN29674.1"/>
    <property type="molecule type" value="Genomic_DNA"/>
</dbReference>
<comment type="caution">
    <text evidence="1">The sequence shown here is derived from an EMBL/GenBank/DDBJ whole genome shotgun (WGS) entry which is preliminary data.</text>
</comment>
<reference evidence="1" key="1">
    <citation type="journal article" date="2015" name="Nature">
        <title>Complex archaea that bridge the gap between prokaryotes and eukaryotes.</title>
        <authorList>
            <person name="Spang A."/>
            <person name="Saw J.H."/>
            <person name="Jorgensen S.L."/>
            <person name="Zaremba-Niedzwiedzka K."/>
            <person name="Martijn J."/>
            <person name="Lind A.E."/>
            <person name="van Eijk R."/>
            <person name="Schleper C."/>
            <person name="Guy L."/>
            <person name="Ettema T.J."/>
        </authorList>
    </citation>
    <scope>NUCLEOTIDE SEQUENCE</scope>
</reference>
<gene>
    <name evidence="1" type="ORF">LCGC14_0841620</name>
</gene>
<accession>A0A0F9PHL6</accession>
<evidence type="ECO:0000313" key="1">
    <source>
        <dbReference type="EMBL" id="KKN29674.1"/>
    </source>
</evidence>
<sequence length="47" mass="5240">MNLADEAIRILRKIKCIFADGKQKYGSSFVGDSHNEIITCAHVMTDV</sequence>
<proteinExistence type="predicted"/>
<organism evidence="1">
    <name type="scientific">marine sediment metagenome</name>
    <dbReference type="NCBI Taxonomy" id="412755"/>
    <lineage>
        <taxon>unclassified sequences</taxon>
        <taxon>metagenomes</taxon>
        <taxon>ecological metagenomes</taxon>
    </lineage>
</organism>
<dbReference type="AlphaFoldDB" id="A0A0F9PHL6"/>